<keyword evidence="4 8" id="KW-0812">Transmembrane</keyword>
<evidence type="ECO:0000256" key="3">
    <source>
        <dbReference type="ARBA" id="ARBA00022679"/>
    </source>
</evidence>
<dbReference type="AlphaFoldDB" id="A0A7G5EMX8"/>
<evidence type="ECO:0000313" key="11">
    <source>
        <dbReference type="Proteomes" id="UP000515240"/>
    </source>
</evidence>
<sequence length="355" mass="39212">MPENLPPAPPTARTAPRPPLRLSCVVPAYNEASNLEAFLPALYETVRALSVDCEIVLVNDGSKDATDEVAERLGQQLPLHYIQLARNFGKEAAMTAGLDYARGNAVLLIDADFQHPLPLIAEMVQLWQSGYDMVYGVIADRAGEAKAKRWGTWLFYYLMNRDNAVHIPENAGDFRLMDRKVVDALRQLPERNRFMKGLYAWVGFKSVALPFVPDSRRSGQSSFNFTRLFGLAFQGLTSFTTLPLRIWSLVGFCISVMAIIYGIYITIETIVLDNPIDGWPTLAAGLMLFSGVQLMSIGMLGEYIGRIYDEVKRRPLYIVAQNDDHSTVSSELATPALVPASATAPAPVAPMPPES</sequence>
<evidence type="ECO:0000313" key="10">
    <source>
        <dbReference type="EMBL" id="QMV75353.1"/>
    </source>
</evidence>
<dbReference type="SUPFAM" id="SSF53448">
    <property type="entry name" value="Nucleotide-diphospho-sugar transferases"/>
    <property type="match status" value="1"/>
</dbReference>
<keyword evidence="3 10" id="KW-0808">Transferase</keyword>
<keyword evidence="11" id="KW-1185">Reference proteome</keyword>
<evidence type="ECO:0000256" key="7">
    <source>
        <dbReference type="ARBA" id="ARBA00023136"/>
    </source>
</evidence>
<dbReference type="Proteomes" id="UP000515240">
    <property type="component" value="Chromosome"/>
</dbReference>
<evidence type="ECO:0000256" key="1">
    <source>
        <dbReference type="ARBA" id="ARBA00022475"/>
    </source>
</evidence>
<evidence type="ECO:0000256" key="6">
    <source>
        <dbReference type="ARBA" id="ARBA00022989"/>
    </source>
</evidence>
<evidence type="ECO:0000256" key="4">
    <source>
        <dbReference type="ARBA" id="ARBA00022692"/>
    </source>
</evidence>
<feature type="transmembrane region" description="Helical" evidence="8">
    <location>
        <begin position="246"/>
        <end position="267"/>
    </location>
</feature>
<dbReference type="InterPro" id="IPR029044">
    <property type="entry name" value="Nucleotide-diphossugar_trans"/>
</dbReference>
<dbReference type="Pfam" id="PF00535">
    <property type="entry name" value="Glycos_transf_2"/>
    <property type="match status" value="1"/>
</dbReference>
<proteinExistence type="predicted"/>
<name>A0A7G5EMX8_9BURK</name>
<dbReference type="InterPro" id="IPR050256">
    <property type="entry name" value="Glycosyltransferase_2"/>
</dbReference>
<dbReference type="Gene3D" id="3.90.550.10">
    <property type="entry name" value="Spore Coat Polysaccharide Biosynthesis Protein SpsA, Chain A"/>
    <property type="match status" value="1"/>
</dbReference>
<dbReference type="InterPro" id="IPR001173">
    <property type="entry name" value="Glyco_trans_2-like"/>
</dbReference>
<reference evidence="10 11" key="1">
    <citation type="journal article" date="2020" name="G3 (Bethesda)">
        <title>CeMbio - The Caenorhabditis elegans Microbiome Resource.</title>
        <authorList>
            <person name="Dirksen P."/>
            <person name="Assie A."/>
            <person name="Zimmermann J."/>
            <person name="Zhang F."/>
            <person name="Tietje A.M."/>
            <person name="Marsh S.A."/>
            <person name="Felix M.A."/>
            <person name="Shapira M."/>
            <person name="Kaleta C."/>
            <person name="Schulenburg H."/>
            <person name="Samuel B."/>
        </authorList>
    </citation>
    <scope>NUCLEOTIDE SEQUENCE [LARGE SCALE GENOMIC DNA]</scope>
    <source>
        <strain evidence="10 11">BIGb0172</strain>
    </source>
</reference>
<feature type="transmembrane region" description="Helical" evidence="8">
    <location>
        <begin position="279"/>
        <end position="304"/>
    </location>
</feature>
<keyword evidence="1" id="KW-1003">Cell membrane</keyword>
<protein>
    <submittedName>
        <fullName evidence="10">Glycosyltransferase family 2 protein</fullName>
    </submittedName>
</protein>
<dbReference type="KEGG" id="cpis:HS961_22340"/>
<organism evidence="10 11">
    <name type="scientific">Comamonas piscis</name>
    <dbReference type="NCBI Taxonomy" id="1562974"/>
    <lineage>
        <taxon>Bacteria</taxon>
        <taxon>Pseudomonadati</taxon>
        <taxon>Pseudomonadota</taxon>
        <taxon>Betaproteobacteria</taxon>
        <taxon>Burkholderiales</taxon>
        <taxon>Comamonadaceae</taxon>
        <taxon>Comamonas</taxon>
    </lineage>
</organism>
<dbReference type="CDD" id="cd04187">
    <property type="entry name" value="DPM1_like_bac"/>
    <property type="match status" value="1"/>
</dbReference>
<dbReference type="PANTHER" id="PTHR48090:SF3">
    <property type="entry name" value="UNDECAPRENYL-PHOSPHATE 4-DEOXY-4-FORMAMIDO-L-ARABINOSE TRANSFERASE"/>
    <property type="match status" value="1"/>
</dbReference>
<dbReference type="PANTHER" id="PTHR48090">
    <property type="entry name" value="UNDECAPRENYL-PHOSPHATE 4-DEOXY-4-FORMAMIDO-L-ARABINOSE TRANSFERASE-RELATED"/>
    <property type="match status" value="1"/>
</dbReference>
<dbReference type="GO" id="GO:0009103">
    <property type="term" value="P:lipopolysaccharide biosynthetic process"/>
    <property type="evidence" value="ECO:0007669"/>
    <property type="project" value="UniProtKB-KW"/>
</dbReference>
<evidence type="ECO:0000259" key="9">
    <source>
        <dbReference type="Pfam" id="PF00535"/>
    </source>
</evidence>
<accession>A0A7G5EMX8</accession>
<dbReference type="EMBL" id="CP058554">
    <property type="protein sequence ID" value="QMV75353.1"/>
    <property type="molecule type" value="Genomic_DNA"/>
</dbReference>
<feature type="domain" description="Glycosyltransferase 2-like" evidence="9">
    <location>
        <begin position="23"/>
        <end position="184"/>
    </location>
</feature>
<gene>
    <name evidence="10" type="ORF">HS961_22340</name>
</gene>
<dbReference type="RefSeq" id="WP_182325609.1">
    <property type="nucleotide sequence ID" value="NZ_CP058554.1"/>
</dbReference>
<dbReference type="GO" id="GO:0005886">
    <property type="term" value="C:plasma membrane"/>
    <property type="evidence" value="ECO:0007669"/>
    <property type="project" value="TreeGrafter"/>
</dbReference>
<keyword evidence="6 8" id="KW-1133">Transmembrane helix</keyword>
<evidence type="ECO:0000256" key="5">
    <source>
        <dbReference type="ARBA" id="ARBA00022985"/>
    </source>
</evidence>
<evidence type="ECO:0000256" key="2">
    <source>
        <dbReference type="ARBA" id="ARBA00022676"/>
    </source>
</evidence>
<keyword evidence="2" id="KW-0328">Glycosyltransferase</keyword>
<keyword evidence="5" id="KW-0448">Lipopolysaccharide biosynthesis</keyword>
<evidence type="ECO:0000256" key="8">
    <source>
        <dbReference type="SAM" id="Phobius"/>
    </source>
</evidence>
<keyword evidence="7 8" id="KW-0472">Membrane</keyword>
<dbReference type="GO" id="GO:0016757">
    <property type="term" value="F:glycosyltransferase activity"/>
    <property type="evidence" value="ECO:0007669"/>
    <property type="project" value="UniProtKB-KW"/>
</dbReference>